<evidence type="ECO:0000313" key="3">
    <source>
        <dbReference type="EMBL" id="KAB8294124.1"/>
    </source>
</evidence>
<dbReference type="SMART" id="SM01127">
    <property type="entry name" value="DDHD"/>
    <property type="match status" value="1"/>
</dbReference>
<dbReference type="PROSITE" id="PS51043">
    <property type="entry name" value="DDHD"/>
    <property type="match status" value="1"/>
</dbReference>
<protein>
    <recommendedName>
        <fullName evidence="2">DDHD domain-containing protein</fullName>
    </recommendedName>
</protein>
<feature type="domain" description="DDHD" evidence="2">
    <location>
        <begin position="387"/>
        <end position="591"/>
    </location>
</feature>
<comment type="caution">
    <text evidence="3">The sequence shown here is derived from an EMBL/GenBank/DDBJ whole genome shotgun (WGS) entry which is preliminary data.</text>
</comment>
<dbReference type="EMBL" id="VIGI01000011">
    <property type="protein sequence ID" value="KAB8294124.1"/>
    <property type="molecule type" value="Genomic_DNA"/>
</dbReference>
<evidence type="ECO:0000256" key="1">
    <source>
        <dbReference type="SAM" id="MobiDB-lite"/>
    </source>
</evidence>
<dbReference type="Pfam" id="PF02862">
    <property type="entry name" value="DDHD"/>
    <property type="match status" value="2"/>
</dbReference>
<evidence type="ECO:0000259" key="2">
    <source>
        <dbReference type="PROSITE" id="PS51043"/>
    </source>
</evidence>
<sequence>MCPVEPAVANQLEKGYRANECWSQTWDDQLNSAIEVGPEGEEKIIHRLWPNERDSKASAFDASEHMLSTDPYCAARCFYGEAAAEGKVEESDAKPTAATSISKKYPNSQVIYKNCEEAFILKPSLCPSAYYGRRPLTKIKNGACVGVAVVRGFDRKAWNKLYPSKKSTSSTKPQGKTPKHSNSGCGISDACPACKTQDEPEKVSDLCLVVHGIGQKLSERMESFNFTYAVNSFRCEMKRELANDDVRKVLREEFCGVTVLPVNWRANLSFEDGGPRKPGDKDRVGCDYSLNDITQPTIPRVRELISDVMLDIPYYMSGHKHKMIAALIAEANRIYRLWCKNNPGFHKNGRVHLISHSLGSVMALEVLSKQPTTLPAELSWRPNMKHFEFQTTNCFLAGSPCAFFLLLENKALVPRKGIYKPGCECENSSGKEVFGDAGTFGCLAIDNIYNIMHCNDPIAYRLNACVDSRYGACLKQAEVPDSSRSFMTAVTYAMKSAAGMSQNEEISVGEMPRPAAITKMPSQMEMEVHDFTAEEMAEKKFCQLNENGQVDWILGNRPGMLANQYIDMLSAHSSYWNNKDFIRLLCVEIGRRPGKMNTLPNMRARKKSQK</sequence>
<dbReference type="AlphaFoldDB" id="A0A5N6JY93"/>
<dbReference type="GO" id="GO:0004620">
    <property type="term" value="F:phospholipase activity"/>
    <property type="evidence" value="ECO:0007669"/>
    <property type="project" value="TreeGrafter"/>
</dbReference>
<dbReference type="OrthoDB" id="69269at2759"/>
<dbReference type="GO" id="GO:0005737">
    <property type="term" value="C:cytoplasm"/>
    <property type="evidence" value="ECO:0007669"/>
    <property type="project" value="TreeGrafter"/>
</dbReference>
<gene>
    <name evidence="3" type="ORF">EYC80_009572</name>
</gene>
<feature type="compositionally biased region" description="Low complexity" evidence="1">
    <location>
        <begin position="164"/>
        <end position="176"/>
    </location>
</feature>
<feature type="region of interest" description="Disordered" evidence="1">
    <location>
        <begin position="164"/>
        <end position="184"/>
    </location>
</feature>
<dbReference type="InterPro" id="IPR058055">
    <property type="entry name" value="PA-PLA1"/>
</dbReference>
<evidence type="ECO:0000313" key="4">
    <source>
        <dbReference type="Proteomes" id="UP000326757"/>
    </source>
</evidence>
<keyword evidence="4" id="KW-1185">Reference proteome</keyword>
<dbReference type="Proteomes" id="UP000326757">
    <property type="component" value="Unassembled WGS sequence"/>
</dbReference>
<dbReference type="InterPro" id="IPR004177">
    <property type="entry name" value="DDHD_dom"/>
</dbReference>
<dbReference type="InterPro" id="IPR029058">
    <property type="entry name" value="AB_hydrolase_fold"/>
</dbReference>
<accession>A0A5N6JY93</accession>
<proteinExistence type="predicted"/>
<dbReference type="PANTHER" id="PTHR23509:SF6">
    <property type="entry name" value="PHOSPHOLIPASE C1020.13C-RELATED"/>
    <property type="match status" value="1"/>
</dbReference>
<dbReference type="GO" id="GO:0046872">
    <property type="term" value="F:metal ion binding"/>
    <property type="evidence" value="ECO:0007669"/>
    <property type="project" value="InterPro"/>
</dbReference>
<dbReference type="PANTHER" id="PTHR23509">
    <property type="entry name" value="PA-PL1 PHOSPHOLIPASE FAMILY"/>
    <property type="match status" value="1"/>
</dbReference>
<reference evidence="3 4" key="1">
    <citation type="submission" date="2019-06" db="EMBL/GenBank/DDBJ databases">
        <title>Genome Sequence of the Brown Rot Fungal Pathogen Monilinia laxa.</title>
        <authorList>
            <person name="De Miccolis Angelini R.M."/>
            <person name="Landi L."/>
            <person name="Abate D."/>
            <person name="Pollastro S."/>
            <person name="Romanazzi G."/>
            <person name="Faretra F."/>
        </authorList>
    </citation>
    <scope>NUCLEOTIDE SEQUENCE [LARGE SCALE GENOMIC DNA]</scope>
    <source>
        <strain evidence="3 4">Mlax316</strain>
    </source>
</reference>
<organism evidence="3 4">
    <name type="scientific">Monilinia laxa</name>
    <name type="common">Brown rot fungus</name>
    <name type="synonym">Sclerotinia laxa</name>
    <dbReference type="NCBI Taxonomy" id="61186"/>
    <lineage>
        <taxon>Eukaryota</taxon>
        <taxon>Fungi</taxon>
        <taxon>Dikarya</taxon>
        <taxon>Ascomycota</taxon>
        <taxon>Pezizomycotina</taxon>
        <taxon>Leotiomycetes</taxon>
        <taxon>Helotiales</taxon>
        <taxon>Sclerotiniaceae</taxon>
        <taxon>Monilinia</taxon>
    </lineage>
</organism>
<name>A0A5N6JY93_MONLA</name>
<dbReference type="SUPFAM" id="SSF53474">
    <property type="entry name" value="alpha/beta-Hydrolases"/>
    <property type="match status" value="1"/>
</dbReference>